<protein>
    <submittedName>
        <fullName evidence="1">Putative ovule protein</fullName>
    </submittedName>
</protein>
<evidence type="ECO:0000313" key="1">
    <source>
        <dbReference type="EMBL" id="JAP06667.1"/>
    </source>
</evidence>
<feature type="non-terminal residue" evidence="1">
    <location>
        <position position="65"/>
    </location>
</feature>
<proteinExistence type="predicted"/>
<dbReference type="EMBL" id="GEDG01040619">
    <property type="protein sequence ID" value="JAP06667.1"/>
    <property type="molecule type" value="Transcribed_RNA"/>
</dbReference>
<accession>A0A0V0GH98</accession>
<organism evidence="1">
    <name type="scientific">Solanum chacoense</name>
    <name type="common">Chaco potato</name>
    <dbReference type="NCBI Taxonomy" id="4108"/>
    <lineage>
        <taxon>Eukaryota</taxon>
        <taxon>Viridiplantae</taxon>
        <taxon>Streptophyta</taxon>
        <taxon>Embryophyta</taxon>
        <taxon>Tracheophyta</taxon>
        <taxon>Spermatophyta</taxon>
        <taxon>Magnoliopsida</taxon>
        <taxon>eudicotyledons</taxon>
        <taxon>Gunneridae</taxon>
        <taxon>Pentapetalae</taxon>
        <taxon>asterids</taxon>
        <taxon>lamiids</taxon>
        <taxon>Solanales</taxon>
        <taxon>Solanaceae</taxon>
        <taxon>Solanoideae</taxon>
        <taxon>Solaneae</taxon>
        <taxon>Solanum</taxon>
    </lineage>
</organism>
<name>A0A0V0GH98_SOLCH</name>
<dbReference type="AlphaFoldDB" id="A0A0V0GH98"/>
<reference evidence="1" key="1">
    <citation type="submission" date="2015-12" db="EMBL/GenBank/DDBJ databases">
        <title>Gene expression during late stages of embryo sac development: a critical building block for successful pollen-pistil interactions.</title>
        <authorList>
            <person name="Liu Y."/>
            <person name="Joly V."/>
            <person name="Sabar M."/>
            <person name="Matton D.P."/>
        </authorList>
    </citation>
    <scope>NUCLEOTIDE SEQUENCE</scope>
</reference>
<sequence>MQCSFCNRYCCWKQYKQVKTSSDSQMTAIPTHKKILTFNKTTKVDSFNILSTKPKPLPVSLFHCL</sequence>